<evidence type="ECO:0000259" key="8">
    <source>
        <dbReference type="PROSITE" id="PS50835"/>
    </source>
</evidence>
<dbReference type="InterPro" id="IPR036179">
    <property type="entry name" value="Ig-like_dom_sf"/>
</dbReference>
<sequence>VIPLAEGIIEVRGAGTNLSLHVDPSSIEIRAVPLLVSGRDTMVLCMASGFYPGNPSVFWFHRGLPVPPSDISTNIIQESNGTFYLHTVYRFIPTGVDHTGVCLCQVSHPAWKQQWEASAMLNVSLEPVSMDMKPLSLLVSGNESILLCTASQFNPGNPSVLWFHRNLSVPTSSIANDIIVESDGIFSLRSQYRFTPTEADHIAECFCQVSHPSWTEPCTANITLNVRYGPSAVSVMSPSGFVANGFMNVAVGSTVNLSCAANGNPSPKVQWLRGDITEPNSTDRLYIPLALKEDGGLYWCVAQNQYGERNTSITLLVTESVVSTCLLVKLLLIGMLILLDIIMFTIYIIRKIRMGRSKMTVMPPPSAVDPLKVFPTAPSQQR</sequence>
<proteinExistence type="predicted"/>
<comment type="subcellular location">
    <subcellularLocation>
        <location evidence="1">Membrane</location>
    </subcellularLocation>
</comment>
<evidence type="ECO:0000256" key="6">
    <source>
        <dbReference type="ARBA" id="ARBA00023180"/>
    </source>
</evidence>
<dbReference type="InterPro" id="IPR003597">
    <property type="entry name" value="Ig_C1-set"/>
</dbReference>
<feature type="non-terminal residue" evidence="9">
    <location>
        <position position="382"/>
    </location>
</feature>
<comment type="caution">
    <text evidence="9">The sequence shown here is derived from an EMBL/GenBank/DDBJ whole genome shotgun (WGS) entry which is preliminary data.</text>
</comment>
<feature type="domain" description="Ig-like" evidence="8">
    <location>
        <begin position="127"/>
        <end position="223"/>
    </location>
</feature>
<evidence type="ECO:0000256" key="4">
    <source>
        <dbReference type="ARBA" id="ARBA00023136"/>
    </source>
</evidence>
<evidence type="ECO:0000313" key="9">
    <source>
        <dbReference type="EMBL" id="KAJ8269452.1"/>
    </source>
</evidence>
<dbReference type="SMART" id="SM00407">
    <property type="entry name" value="IGc1"/>
    <property type="match status" value="2"/>
</dbReference>
<gene>
    <name evidence="9" type="ORF">COCON_G00120590</name>
</gene>
<dbReference type="Proteomes" id="UP001152803">
    <property type="component" value="Unassembled WGS sequence"/>
</dbReference>
<keyword evidence="10" id="KW-1185">Reference proteome</keyword>
<keyword evidence="6" id="KW-0325">Glycoprotein</keyword>
<dbReference type="PROSITE" id="PS50835">
    <property type="entry name" value="IG_LIKE"/>
    <property type="match status" value="3"/>
</dbReference>
<protein>
    <recommendedName>
        <fullName evidence="8">Ig-like domain-containing protein</fullName>
    </recommendedName>
</protein>
<feature type="domain" description="Ig-like" evidence="8">
    <location>
        <begin position="230"/>
        <end position="318"/>
    </location>
</feature>
<evidence type="ECO:0000256" key="2">
    <source>
        <dbReference type="ARBA" id="ARBA00022729"/>
    </source>
</evidence>
<name>A0A9Q1DGY2_CONCO</name>
<feature type="transmembrane region" description="Helical" evidence="7">
    <location>
        <begin position="326"/>
        <end position="349"/>
    </location>
</feature>
<evidence type="ECO:0000256" key="7">
    <source>
        <dbReference type="SAM" id="Phobius"/>
    </source>
</evidence>
<dbReference type="SMART" id="SM00408">
    <property type="entry name" value="IGc2"/>
    <property type="match status" value="1"/>
</dbReference>
<dbReference type="CDD" id="cd00098">
    <property type="entry name" value="IgC1"/>
    <property type="match status" value="2"/>
</dbReference>
<dbReference type="GO" id="GO:0007156">
    <property type="term" value="P:homophilic cell adhesion via plasma membrane adhesion molecules"/>
    <property type="evidence" value="ECO:0007669"/>
    <property type="project" value="TreeGrafter"/>
</dbReference>
<keyword evidence="4 7" id="KW-0472">Membrane</keyword>
<evidence type="ECO:0000313" key="10">
    <source>
        <dbReference type="Proteomes" id="UP001152803"/>
    </source>
</evidence>
<dbReference type="SUPFAM" id="SSF48726">
    <property type="entry name" value="Immunoglobulin"/>
    <property type="match status" value="3"/>
</dbReference>
<keyword evidence="7" id="KW-1133">Transmembrane helix</keyword>
<dbReference type="EMBL" id="JAFJMO010000008">
    <property type="protein sequence ID" value="KAJ8269452.1"/>
    <property type="molecule type" value="Genomic_DNA"/>
</dbReference>
<dbReference type="SMART" id="SM00409">
    <property type="entry name" value="IG"/>
    <property type="match status" value="3"/>
</dbReference>
<feature type="domain" description="Ig-like" evidence="8">
    <location>
        <begin position="24"/>
        <end position="124"/>
    </location>
</feature>
<dbReference type="InterPro" id="IPR003599">
    <property type="entry name" value="Ig_sub"/>
</dbReference>
<dbReference type="OrthoDB" id="8921285at2759"/>
<keyword evidence="3" id="KW-0677">Repeat</keyword>
<dbReference type="GO" id="GO:0005912">
    <property type="term" value="C:adherens junction"/>
    <property type="evidence" value="ECO:0007669"/>
    <property type="project" value="TreeGrafter"/>
</dbReference>
<evidence type="ECO:0000256" key="1">
    <source>
        <dbReference type="ARBA" id="ARBA00004370"/>
    </source>
</evidence>
<dbReference type="AlphaFoldDB" id="A0A9Q1DGY2"/>
<keyword evidence="2" id="KW-0732">Signal</keyword>
<evidence type="ECO:0000256" key="5">
    <source>
        <dbReference type="ARBA" id="ARBA00023157"/>
    </source>
</evidence>
<dbReference type="GO" id="GO:0007157">
    <property type="term" value="P:heterophilic cell-cell adhesion via plasma membrane cell adhesion molecules"/>
    <property type="evidence" value="ECO:0007669"/>
    <property type="project" value="TreeGrafter"/>
</dbReference>
<dbReference type="InterPro" id="IPR051427">
    <property type="entry name" value="Nectin/Nectin-like"/>
</dbReference>
<dbReference type="Pfam" id="PF07654">
    <property type="entry name" value="C1-set"/>
    <property type="match status" value="2"/>
</dbReference>
<dbReference type="Gene3D" id="2.60.40.10">
    <property type="entry name" value="Immunoglobulins"/>
    <property type="match status" value="3"/>
</dbReference>
<dbReference type="Pfam" id="PF13927">
    <property type="entry name" value="Ig_3"/>
    <property type="match status" value="1"/>
</dbReference>
<dbReference type="InterPro" id="IPR003598">
    <property type="entry name" value="Ig_sub2"/>
</dbReference>
<dbReference type="PANTHER" id="PTHR23277">
    <property type="entry name" value="NECTIN-RELATED"/>
    <property type="match status" value="1"/>
</dbReference>
<accession>A0A9Q1DGY2</accession>
<keyword evidence="5" id="KW-1015">Disulfide bond</keyword>
<dbReference type="CDD" id="cd00096">
    <property type="entry name" value="Ig"/>
    <property type="match status" value="1"/>
</dbReference>
<keyword evidence="7" id="KW-0812">Transmembrane</keyword>
<dbReference type="InterPro" id="IPR013783">
    <property type="entry name" value="Ig-like_fold"/>
</dbReference>
<reference evidence="9" key="1">
    <citation type="journal article" date="2023" name="Science">
        <title>Genome structures resolve the early diversification of teleost fishes.</title>
        <authorList>
            <person name="Parey E."/>
            <person name="Louis A."/>
            <person name="Montfort J."/>
            <person name="Bouchez O."/>
            <person name="Roques C."/>
            <person name="Iampietro C."/>
            <person name="Lluch J."/>
            <person name="Castinel A."/>
            <person name="Donnadieu C."/>
            <person name="Desvignes T."/>
            <person name="Floi Bucao C."/>
            <person name="Jouanno E."/>
            <person name="Wen M."/>
            <person name="Mejri S."/>
            <person name="Dirks R."/>
            <person name="Jansen H."/>
            <person name="Henkel C."/>
            <person name="Chen W.J."/>
            <person name="Zahm M."/>
            <person name="Cabau C."/>
            <person name="Klopp C."/>
            <person name="Thompson A.W."/>
            <person name="Robinson-Rechavi M."/>
            <person name="Braasch I."/>
            <person name="Lecointre G."/>
            <person name="Bobe J."/>
            <person name="Postlethwait J.H."/>
            <person name="Berthelot C."/>
            <person name="Roest Crollius H."/>
            <person name="Guiguen Y."/>
        </authorList>
    </citation>
    <scope>NUCLEOTIDE SEQUENCE</scope>
    <source>
        <strain evidence="9">Concon-B</strain>
    </source>
</reference>
<dbReference type="GO" id="GO:0016020">
    <property type="term" value="C:membrane"/>
    <property type="evidence" value="ECO:0007669"/>
    <property type="project" value="UniProtKB-SubCell"/>
</dbReference>
<organism evidence="9 10">
    <name type="scientific">Conger conger</name>
    <name type="common">Conger eel</name>
    <name type="synonym">Muraena conger</name>
    <dbReference type="NCBI Taxonomy" id="82655"/>
    <lineage>
        <taxon>Eukaryota</taxon>
        <taxon>Metazoa</taxon>
        <taxon>Chordata</taxon>
        <taxon>Craniata</taxon>
        <taxon>Vertebrata</taxon>
        <taxon>Euteleostomi</taxon>
        <taxon>Actinopterygii</taxon>
        <taxon>Neopterygii</taxon>
        <taxon>Teleostei</taxon>
        <taxon>Anguilliformes</taxon>
        <taxon>Congridae</taxon>
        <taxon>Conger</taxon>
    </lineage>
</organism>
<evidence type="ECO:0000256" key="3">
    <source>
        <dbReference type="ARBA" id="ARBA00022737"/>
    </source>
</evidence>
<dbReference type="InterPro" id="IPR007110">
    <property type="entry name" value="Ig-like_dom"/>
</dbReference>
<dbReference type="PANTHER" id="PTHR23277:SF108">
    <property type="entry name" value="FASCICLIN-3"/>
    <property type="match status" value="1"/>
</dbReference>